<comment type="caution">
    <text evidence="1">The sequence shown here is derived from an EMBL/GenBank/DDBJ whole genome shotgun (WGS) entry which is preliminary data.</text>
</comment>
<dbReference type="OrthoDB" id="2244689at2759"/>
<protein>
    <submittedName>
        <fullName evidence="1">95_t:CDS:1</fullName>
    </submittedName>
</protein>
<keyword evidence="2" id="KW-1185">Reference proteome</keyword>
<organism evidence="1 2">
    <name type="scientific">Diversispora eburnea</name>
    <dbReference type="NCBI Taxonomy" id="1213867"/>
    <lineage>
        <taxon>Eukaryota</taxon>
        <taxon>Fungi</taxon>
        <taxon>Fungi incertae sedis</taxon>
        <taxon>Mucoromycota</taxon>
        <taxon>Glomeromycotina</taxon>
        <taxon>Glomeromycetes</taxon>
        <taxon>Diversisporales</taxon>
        <taxon>Diversisporaceae</taxon>
        <taxon>Diversispora</taxon>
    </lineage>
</organism>
<proteinExistence type="predicted"/>
<name>A0A9N8YY84_9GLOM</name>
<evidence type="ECO:0000313" key="2">
    <source>
        <dbReference type="Proteomes" id="UP000789706"/>
    </source>
</evidence>
<gene>
    <name evidence="1" type="ORF">DEBURN_LOCUS2807</name>
</gene>
<dbReference type="EMBL" id="CAJVPK010000161">
    <property type="protein sequence ID" value="CAG8463594.1"/>
    <property type="molecule type" value="Genomic_DNA"/>
</dbReference>
<evidence type="ECO:0000313" key="1">
    <source>
        <dbReference type="EMBL" id="CAG8463594.1"/>
    </source>
</evidence>
<accession>A0A9N8YY84</accession>
<dbReference type="Proteomes" id="UP000789706">
    <property type="component" value="Unassembled WGS sequence"/>
</dbReference>
<dbReference type="AlphaFoldDB" id="A0A9N8YY84"/>
<sequence>MQLLERLSQFSDILASAKTSSVGQWNLEYLKNVIQCAIDVENEVSITLEEEIKIVYQKFISKASNEGRARPFDFQEFKSAFYSLYGTLLKNVHLSSELVSFLIDTYNFPLEDLSSIKDNISEDIQHFVKPLVTFELLVNIENILSDGLYQIKYQSAQSTQSARNLDQNNKLSIIKHEFSYKLSLTTNTNRSAARILLQDLLKFFQNCQLVVDNSIERIKSDLHNYATRLKGGMEIITHAAILSKQENDRNFPELNYIILDWITSIVVVEDADKEIIKEKISLSDNLKYKIWSLHPWLLTQLSLMHQPFFEIYFQILIQRTQQEQQYMLGKFSIELIQPKLFYQLSNLSNEMVLHYNHNNDCQVNKSNYQRLEGLLIHWELFLNIGNIDENIVYLLQQEWITFKKRSLL</sequence>
<reference evidence="1" key="1">
    <citation type="submission" date="2021-06" db="EMBL/GenBank/DDBJ databases">
        <authorList>
            <person name="Kallberg Y."/>
            <person name="Tangrot J."/>
            <person name="Rosling A."/>
        </authorList>
    </citation>
    <scope>NUCLEOTIDE SEQUENCE</scope>
    <source>
        <strain evidence="1">AZ414A</strain>
    </source>
</reference>